<name>A0A2U3K9X7_9FIRM</name>
<organism evidence="1 2">
    <name type="scientific">Candidatus Desulfosporosinus infrequens</name>
    <dbReference type="NCBI Taxonomy" id="2043169"/>
    <lineage>
        <taxon>Bacteria</taxon>
        <taxon>Bacillati</taxon>
        <taxon>Bacillota</taxon>
        <taxon>Clostridia</taxon>
        <taxon>Eubacteriales</taxon>
        <taxon>Desulfitobacteriaceae</taxon>
        <taxon>Desulfosporosinus</taxon>
    </lineage>
</organism>
<protein>
    <submittedName>
        <fullName evidence="1">Uncharacterized protein</fullName>
    </submittedName>
</protein>
<evidence type="ECO:0000313" key="1">
    <source>
        <dbReference type="EMBL" id="SPF36481.1"/>
    </source>
</evidence>
<gene>
    <name evidence="1" type="ORF">SBF1_1620019</name>
</gene>
<dbReference type="EMBL" id="OMOF01000071">
    <property type="protein sequence ID" value="SPF36481.1"/>
    <property type="molecule type" value="Genomic_DNA"/>
</dbReference>
<accession>A0A2U3K9X7</accession>
<sequence length="39" mass="4149">MSSGASQVFFTCAGQKEYVLGGMSIDCLAGRDIKNNIVH</sequence>
<dbReference type="AlphaFoldDB" id="A0A2U3K9X7"/>
<dbReference type="Proteomes" id="UP000238916">
    <property type="component" value="Unassembled WGS sequence"/>
</dbReference>
<reference evidence="2" key="1">
    <citation type="submission" date="2018-02" db="EMBL/GenBank/DDBJ databases">
        <authorList>
            <person name="Hausmann B."/>
        </authorList>
    </citation>
    <scope>NUCLEOTIDE SEQUENCE [LARGE SCALE GENOMIC DNA]</scope>
    <source>
        <strain evidence="2">Peat soil MAG SbF1</strain>
    </source>
</reference>
<proteinExistence type="predicted"/>
<evidence type="ECO:0000313" key="2">
    <source>
        <dbReference type="Proteomes" id="UP000238916"/>
    </source>
</evidence>